<sequence length="197" mass="22776">MDIDGFTCRLYDSQGHRYTTQFLVRELGYVKFDPKNEYVAESYRFNLRGRLNMSSCPPEVKKTLNYQSKNVVCLSIFPGNDESVVDYKDLEDLVQRIYQFCCRSDANVVAYKGGEHEKVLLDSLKIPCLDLQGFACPKYEDLINFNQVYSSLQECGYHTRPKKGVLHCPKMEVTAYKDWLMLNHKSYSTAAFAEPEV</sequence>
<organism evidence="1 2">
    <name type="scientific">Caerostris darwini</name>
    <dbReference type="NCBI Taxonomy" id="1538125"/>
    <lineage>
        <taxon>Eukaryota</taxon>
        <taxon>Metazoa</taxon>
        <taxon>Ecdysozoa</taxon>
        <taxon>Arthropoda</taxon>
        <taxon>Chelicerata</taxon>
        <taxon>Arachnida</taxon>
        <taxon>Araneae</taxon>
        <taxon>Araneomorphae</taxon>
        <taxon>Entelegynae</taxon>
        <taxon>Araneoidea</taxon>
        <taxon>Araneidae</taxon>
        <taxon>Caerostris</taxon>
    </lineage>
</organism>
<accession>A0AAV4UKP9</accession>
<reference evidence="1 2" key="1">
    <citation type="submission" date="2021-06" db="EMBL/GenBank/DDBJ databases">
        <title>Caerostris darwini draft genome.</title>
        <authorList>
            <person name="Kono N."/>
            <person name="Arakawa K."/>
        </authorList>
    </citation>
    <scope>NUCLEOTIDE SEQUENCE [LARGE SCALE GENOMIC DNA]</scope>
</reference>
<dbReference type="EMBL" id="BPLQ01011516">
    <property type="protein sequence ID" value="GIY58507.1"/>
    <property type="molecule type" value="Genomic_DNA"/>
</dbReference>
<gene>
    <name evidence="1" type="primary">AVEN_180873_1</name>
    <name evidence="1" type="ORF">CDAR_67781</name>
</gene>
<dbReference type="AlphaFoldDB" id="A0AAV4UKP9"/>
<keyword evidence="2" id="KW-1185">Reference proteome</keyword>
<name>A0AAV4UKP9_9ARAC</name>
<proteinExistence type="predicted"/>
<comment type="caution">
    <text evidence="1">The sequence shown here is derived from an EMBL/GenBank/DDBJ whole genome shotgun (WGS) entry which is preliminary data.</text>
</comment>
<dbReference type="Proteomes" id="UP001054837">
    <property type="component" value="Unassembled WGS sequence"/>
</dbReference>
<evidence type="ECO:0000313" key="2">
    <source>
        <dbReference type="Proteomes" id="UP001054837"/>
    </source>
</evidence>
<protein>
    <submittedName>
        <fullName evidence="1">Uncharacterized protein</fullName>
    </submittedName>
</protein>
<evidence type="ECO:0000313" key="1">
    <source>
        <dbReference type="EMBL" id="GIY58507.1"/>
    </source>
</evidence>